<dbReference type="PANTHER" id="PTHR43037:SF5">
    <property type="entry name" value="FERULOYL ESTERASE"/>
    <property type="match status" value="1"/>
</dbReference>
<protein>
    <recommendedName>
        <fullName evidence="5">Esterase</fullName>
    </recommendedName>
</protein>
<reference evidence="3 4" key="1">
    <citation type="submission" date="2020-04" db="EMBL/GenBank/DDBJ databases">
        <authorList>
            <person name="Hitch T.C.A."/>
            <person name="Wylensek D."/>
            <person name="Clavel T."/>
        </authorList>
    </citation>
    <scope>NUCLEOTIDE SEQUENCE [LARGE SCALE GENOMIC DNA]</scope>
    <source>
        <strain evidence="3 4">WCA3-601-WT-5E</strain>
    </source>
</reference>
<organism evidence="3 4">
    <name type="scientific">Bacteroides eggerthii</name>
    <dbReference type="NCBI Taxonomy" id="28111"/>
    <lineage>
        <taxon>Bacteria</taxon>
        <taxon>Pseudomonadati</taxon>
        <taxon>Bacteroidota</taxon>
        <taxon>Bacteroidia</taxon>
        <taxon>Bacteroidales</taxon>
        <taxon>Bacteroidaceae</taxon>
        <taxon>Bacteroides</taxon>
    </lineage>
</organism>
<dbReference type="InterPro" id="IPR050955">
    <property type="entry name" value="Plant_Biomass_Hydrol_Est"/>
</dbReference>
<evidence type="ECO:0000313" key="4">
    <source>
        <dbReference type="Proteomes" id="UP000520291"/>
    </source>
</evidence>
<keyword evidence="1" id="KW-0732">Signal</keyword>
<dbReference type="InterPro" id="IPR000801">
    <property type="entry name" value="Esterase-like"/>
</dbReference>
<name>A0A7X9SCP3_9BACE</name>
<dbReference type="GO" id="GO:0016787">
    <property type="term" value="F:hydrolase activity"/>
    <property type="evidence" value="ECO:0007669"/>
    <property type="project" value="UniProtKB-KW"/>
</dbReference>
<evidence type="ECO:0000256" key="2">
    <source>
        <dbReference type="ARBA" id="ARBA00022801"/>
    </source>
</evidence>
<gene>
    <name evidence="3" type="ORF">HF841_12875</name>
</gene>
<dbReference type="Gene3D" id="3.40.50.1820">
    <property type="entry name" value="alpha/beta hydrolase"/>
    <property type="match status" value="1"/>
</dbReference>
<dbReference type="RefSeq" id="WP_168947896.1">
    <property type="nucleotide sequence ID" value="NZ_JABAGL010000017.1"/>
</dbReference>
<sequence>MKKIFVQLVIAIIGINYSLAQEKHSSSISFGTALDAQAQIEASRKNAQALVATQDRHWRSKGDQHRNYFFYEANENMPYRLYVPQKWDGKSKLPLVMFLHGGWNDESSYVDANDRQLIKLAEKYGYLLVSPLGCHAAYGNNLLLPAVFGEKEESSKIVAAGRNKMYSKEEQILSEKDVINVLELILAEYPIDRKSMFLMGHSMGAGGTWYLGAKYSNYWKGLAPMSGPFVLEHGYPWSNLSNIPVFISEGSKSASKSSRLIYKYMSEKNYDVEYMEVNKGHGEMIPVVLPHVFLFMERIRSQTR</sequence>
<dbReference type="AlphaFoldDB" id="A0A7X9SCP3"/>
<accession>A0A7X9SCP3</accession>
<dbReference type="SUPFAM" id="SSF53474">
    <property type="entry name" value="alpha/beta-Hydrolases"/>
    <property type="match status" value="1"/>
</dbReference>
<evidence type="ECO:0008006" key="5">
    <source>
        <dbReference type="Google" id="ProtNLM"/>
    </source>
</evidence>
<dbReference type="Proteomes" id="UP000520291">
    <property type="component" value="Unassembled WGS sequence"/>
</dbReference>
<dbReference type="PANTHER" id="PTHR43037">
    <property type="entry name" value="UNNAMED PRODUCT-RELATED"/>
    <property type="match status" value="1"/>
</dbReference>
<dbReference type="Pfam" id="PF00756">
    <property type="entry name" value="Esterase"/>
    <property type="match status" value="1"/>
</dbReference>
<dbReference type="InterPro" id="IPR029058">
    <property type="entry name" value="AB_hydrolase_fold"/>
</dbReference>
<comment type="caution">
    <text evidence="3">The sequence shown here is derived from an EMBL/GenBank/DDBJ whole genome shotgun (WGS) entry which is preliminary data.</text>
</comment>
<evidence type="ECO:0000256" key="1">
    <source>
        <dbReference type="ARBA" id="ARBA00022729"/>
    </source>
</evidence>
<evidence type="ECO:0000313" key="3">
    <source>
        <dbReference type="EMBL" id="NME86901.1"/>
    </source>
</evidence>
<dbReference type="EMBL" id="JABAGL010000017">
    <property type="protein sequence ID" value="NME86901.1"/>
    <property type="molecule type" value="Genomic_DNA"/>
</dbReference>
<proteinExistence type="predicted"/>
<keyword evidence="2" id="KW-0378">Hydrolase</keyword>